<keyword evidence="2" id="KW-0472">Membrane</keyword>
<feature type="transmembrane region" description="Helical" evidence="2">
    <location>
        <begin position="94"/>
        <end position="111"/>
    </location>
</feature>
<protein>
    <submittedName>
        <fullName evidence="3">Uncharacterized protein</fullName>
    </submittedName>
</protein>
<keyword evidence="2" id="KW-0812">Transmembrane</keyword>
<feature type="region of interest" description="Disordered" evidence="1">
    <location>
        <begin position="1"/>
        <end position="21"/>
    </location>
</feature>
<organism evidence="3 4">
    <name type="scientific">Stachybotrys elegans</name>
    <dbReference type="NCBI Taxonomy" id="80388"/>
    <lineage>
        <taxon>Eukaryota</taxon>
        <taxon>Fungi</taxon>
        <taxon>Dikarya</taxon>
        <taxon>Ascomycota</taxon>
        <taxon>Pezizomycotina</taxon>
        <taxon>Sordariomycetes</taxon>
        <taxon>Hypocreomycetidae</taxon>
        <taxon>Hypocreales</taxon>
        <taxon>Stachybotryaceae</taxon>
        <taxon>Stachybotrys</taxon>
    </lineage>
</organism>
<feature type="transmembrane region" description="Helical" evidence="2">
    <location>
        <begin position="132"/>
        <end position="152"/>
    </location>
</feature>
<dbReference type="Proteomes" id="UP000813444">
    <property type="component" value="Unassembled WGS sequence"/>
</dbReference>
<proteinExistence type="predicted"/>
<keyword evidence="2" id="KW-1133">Transmembrane helix</keyword>
<feature type="transmembrane region" description="Helical" evidence="2">
    <location>
        <begin position="70"/>
        <end position="88"/>
    </location>
</feature>
<evidence type="ECO:0000256" key="2">
    <source>
        <dbReference type="SAM" id="Phobius"/>
    </source>
</evidence>
<evidence type="ECO:0000256" key="1">
    <source>
        <dbReference type="SAM" id="MobiDB-lite"/>
    </source>
</evidence>
<accession>A0A8K0SZ06</accession>
<evidence type="ECO:0000313" key="4">
    <source>
        <dbReference type="Proteomes" id="UP000813444"/>
    </source>
</evidence>
<feature type="transmembrane region" description="Helical" evidence="2">
    <location>
        <begin position="172"/>
        <end position="193"/>
    </location>
</feature>
<evidence type="ECO:0000313" key="3">
    <source>
        <dbReference type="EMBL" id="KAH7328715.1"/>
    </source>
</evidence>
<feature type="compositionally biased region" description="Pro residues" evidence="1">
    <location>
        <begin position="1"/>
        <end position="10"/>
    </location>
</feature>
<keyword evidence="4" id="KW-1185">Reference proteome</keyword>
<dbReference type="OrthoDB" id="5209398at2759"/>
<reference evidence="3" key="1">
    <citation type="journal article" date="2021" name="Nat. Commun.">
        <title>Genetic determinants of endophytism in the Arabidopsis root mycobiome.</title>
        <authorList>
            <person name="Mesny F."/>
            <person name="Miyauchi S."/>
            <person name="Thiergart T."/>
            <person name="Pickel B."/>
            <person name="Atanasova L."/>
            <person name="Karlsson M."/>
            <person name="Huettel B."/>
            <person name="Barry K.W."/>
            <person name="Haridas S."/>
            <person name="Chen C."/>
            <person name="Bauer D."/>
            <person name="Andreopoulos W."/>
            <person name="Pangilinan J."/>
            <person name="LaButti K."/>
            <person name="Riley R."/>
            <person name="Lipzen A."/>
            <person name="Clum A."/>
            <person name="Drula E."/>
            <person name="Henrissat B."/>
            <person name="Kohler A."/>
            <person name="Grigoriev I.V."/>
            <person name="Martin F.M."/>
            <person name="Hacquard S."/>
        </authorList>
    </citation>
    <scope>NUCLEOTIDE SEQUENCE</scope>
    <source>
        <strain evidence="3">MPI-CAGE-CH-0235</strain>
    </source>
</reference>
<comment type="caution">
    <text evidence="3">The sequence shown here is derived from an EMBL/GenBank/DDBJ whole genome shotgun (WGS) entry which is preliminary data.</text>
</comment>
<name>A0A8K0SZ06_9HYPO</name>
<dbReference type="AlphaFoldDB" id="A0A8K0SZ06"/>
<gene>
    <name evidence="3" type="ORF">B0I35DRAFT_404040</name>
</gene>
<dbReference type="EMBL" id="JAGPNK010000001">
    <property type="protein sequence ID" value="KAH7328715.1"/>
    <property type="molecule type" value="Genomic_DNA"/>
</dbReference>
<sequence>MARGSRPPPLNLSVDTRPKNLPQICRDSTENELTPLMVVTEVASVEEKMPTRSHRQAGPMARTVRVASDVTHGIICVLLVSIMVTFIHDQAQSGSLEASACAFTLIFALTSDTALDVKSITTYNRDWTTQCLLVRLVLTLMYIALLISFAVMRGVFPTGYAYWTVPPEIADALVVICLGTIVLWNIAHLGIWYQGSLRSVVPSRDRWRGMA</sequence>